<organism evidence="3">
    <name type="scientific">uncultured Chthoniobacterales bacterium</name>
    <dbReference type="NCBI Taxonomy" id="1836801"/>
    <lineage>
        <taxon>Bacteria</taxon>
        <taxon>Pseudomonadati</taxon>
        <taxon>Verrucomicrobiota</taxon>
        <taxon>Spartobacteria</taxon>
        <taxon>Chthoniobacterales</taxon>
        <taxon>environmental samples</taxon>
    </lineage>
</organism>
<dbReference type="PANTHER" id="PTHR34448">
    <property type="entry name" value="AMINOPEPTIDASE"/>
    <property type="match status" value="1"/>
</dbReference>
<dbReference type="AlphaFoldDB" id="A0A6J4II81"/>
<keyword evidence="3" id="KW-0378">Hydrolase</keyword>
<gene>
    <name evidence="3" type="ORF">AVDCRST_MAG42-2344</name>
</gene>
<keyword evidence="2" id="KW-0175">Coiled coil</keyword>
<dbReference type="Pfam" id="PF02073">
    <property type="entry name" value="Peptidase_M29"/>
    <property type="match status" value="1"/>
</dbReference>
<reference evidence="3" key="1">
    <citation type="submission" date="2020-02" db="EMBL/GenBank/DDBJ databases">
        <authorList>
            <person name="Meier V. D."/>
        </authorList>
    </citation>
    <scope>NUCLEOTIDE SEQUENCE</scope>
    <source>
        <strain evidence="3">AVDCRST_MAG42</strain>
    </source>
</reference>
<evidence type="ECO:0000256" key="2">
    <source>
        <dbReference type="SAM" id="Coils"/>
    </source>
</evidence>
<dbReference type="GO" id="GO:0046872">
    <property type="term" value="F:metal ion binding"/>
    <property type="evidence" value="ECO:0007669"/>
    <property type="project" value="UniProtKB-KW"/>
</dbReference>
<evidence type="ECO:0000313" key="3">
    <source>
        <dbReference type="EMBL" id="CAA9253183.1"/>
    </source>
</evidence>
<dbReference type="PANTHER" id="PTHR34448:SF1">
    <property type="entry name" value="BLL6088 PROTEIN"/>
    <property type="match status" value="1"/>
</dbReference>
<dbReference type="InterPro" id="IPR000787">
    <property type="entry name" value="Peptidase_M29"/>
</dbReference>
<dbReference type="GO" id="GO:0006508">
    <property type="term" value="P:proteolysis"/>
    <property type="evidence" value="ECO:0007669"/>
    <property type="project" value="InterPro"/>
</dbReference>
<protein>
    <submittedName>
        <fullName evidence="3">Leucyl aminopeptidase (Aminopeptidase T)</fullName>
    </submittedName>
</protein>
<evidence type="ECO:0000256" key="1">
    <source>
        <dbReference type="ARBA" id="ARBA00022723"/>
    </source>
</evidence>
<feature type="coiled-coil region" evidence="2">
    <location>
        <begin position="237"/>
        <end position="264"/>
    </location>
</feature>
<proteinExistence type="predicted"/>
<accession>A0A6J4II81</accession>
<dbReference type="InterPro" id="IPR052170">
    <property type="entry name" value="M29_Exopeptidase"/>
</dbReference>
<keyword evidence="3" id="KW-0645">Protease</keyword>
<dbReference type="GO" id="GO:0004177">
    <property type="term" value="F:aminopeptidase activity"/>
    <property type="evidence" value="ECO:0007669"/>
    <property type="project" value="UniProtKB-KW"/>
</dbReference>
<keyword evidence="3" id="KW-0031">Aminopeptidase</keyword>
<name>A0A6J4II81_9BACT</name>
<dbReference type="SUPFAM" id="SSF144052">
    <property type="entry name" value="Thermophilic metalloprotease-like"/>
    <property type="match status" value="1"/>
</dbReference>
<keyword evidence="1" id="KW-0479">Metal-binding</keyword>
<dbReference type="EMBL" id="CADCTA010000083">
    <property type="protein sequence ID" value="CAA9253183.1"/>
    <property type="molecule type" value="Genomic_DNA"/>
</dbReference>
<sequence>MLTAAMPDRLDTDTLDAELLPGARNAIRDCLRVKPEERVTIITDEVTQDIAAALQSEIERVGAESAVFVLENYAPRPLTGMPQIVLDDLATSQCSIFCAQTQHGELGSRIEMTAVVNKHRMRHAHMVNITRQIMLEGMRADFLQVDALSQRLVEQARMTERVTCRTPGGTDYVAELSPKLKWLKTSGIITADKWGNLPGGEIFTSPFDSNGIFVVDGVVGDYLCQKYGDIEATPLTIEVENNRIRELRCENKELLEEFRAYTSTDENSNRVGEFAVGTNTACTRIIGNILQDEKIPGIHIAFGHPYAEHTGQTWLSKTHIDCVGREFDIWFDDKKVMERGKFLI</sequence>